<comment type="caution">
    <text evidence="2">The sequence shown here is derived from an EMBL/GenBank/DDBJ whole genome shotgun (WGS) entry which is preliminary data.</text>
</comment>
<protein>
    <submittedName>
        <fullName evidence="2">Uncharacterized protein</fullName>
    </submittedName>
</protein>
<sequence>MGNQARQPFYDPNASTYNPGWRNHPNLGWGGNQNSKNNNFQNRPPNQKFQRPPFQPPFQPQQPGLPNPQPKPPQPNSFEVALEKLSLTTTSFVQTTKQLSTTLPNAFTSNMEVNPKGECKAITLRSGKALEDKTKEVNVQPIQE</sequence>
<dbReference type="EMBL" id="JASCZI010213312">
    <property type="protein sequence ID" value="MED6201134.1"/>
    <property type="molecule type" value="Genomic_DNA"/>
</dbReference>
<accession>A0ABU6XVF6</accession>
<feature type="non-terminal residue" evidence="2">
    <location>
        <position position="144"/>
    </location>
</feature>
<evidence type="ECO:0000313" key="3">
    <source>
        <dbReference type="Proteomes" id="UP001341840"/>
    </source>
</evidence>
<dbReference type="Proteomes" id="UP001341840">
    <property type="component" value="Unassembled WGS sequence"/>
</dbReference>
<evidence type="ECO:0000256" key="1">
    <source>
        <dbReference type="SAM" id="MobiDB-lite"/>
    </source>
</evidence>
<feature type="compositionally biased region" description="Low complexity" evidence="1">
    <location>
        <begin position="32"/>
        <end position="52"/>
    </location>
</feature>
<evidence type="ECO:0000313" key="2">
    <source>
        <dbReference type="EMBL" id="MED6201134.1"/>
    </source>
</evidence>
<feature type="compositionally biased region" description="Pro residues" evidence="1">
    <location>
        <begin position="53"/>
        <end position="75"/>
    </location>
</feature>
<name>A0ABU6XVF6_9FABA</name>
<organism evidence="2 3">
    <name type="scientific">Stylosanthes scabra</name>
    <dbReference type="NCBI Taxonomy" id="79078"/>
    <lineage>
        <taxon>Eukaryota</taxon>
        <taxon>Viridiplantae</taxon>
        <taxon>Streptophyta</taxon>
        <taxon>Embryophyta</taxon>
        <taxon>Tracheophyta</taxon>
        <taxon>Spermatophyta</taxon>
        <taxon>Magnoliopsida</taxon>
        <taxon>eudicotyledons</taxon>
        <taxon>Gunneridae</taxon>
        <taxon>Pentapetalae</taxon>
        <taxon>rosids</taxon>
        <taxon>fabids</taxon>
        <taxon>Fabales</taxon>
        <taxon>Fabaceae</taxon>
        <taxon>Papilionoideae</taxon>
        <taxon>50 kb inversion clade</taxon>
        <taxon>dalbergioids sensu lato</taxon>
        <taxon>Dalbergieae</taxon>
        <taxon>Pterocarpus clade</taxon>
        <taxon>Stylosanthes</taxon>
    </lineage>
</organism>
<reference evidence="2 3" key="1">
    <citation type="journal article" date="2023" name="Plants (Basel)">
        <title>Bridging the Gap: Combining Genomics and Transcriptomics Approaches to Understand Stylosanthes scabra, an Orphan Legume from the Brazilian Caatinga.</title>
        <authorList>
            <person name="Ferreira-Neto J.R.C."/>
            <person name="da Silva M.D."/>
            <person name="Binneck E."/>
            <person name="de Melo N.F."/>
            <person name="da Silva R.H."/>
            <person name="de Melo A.L.T.M."/>
            <person name="Pandolfi V."/>
            <person name="Bustamante F.O."/>
            <person name="Brasileiro-Vidal A.C."/>
            <person name="Benko-Iseppon A.M."/>
        </authorList>
    </citation>
    <scope>NUCLEOTIDE SEQUENCE [LARGE SCALE GENOMIC DNA]</scope>
    <source>
        <tissue evidence="2">Leaves</tissue>
    </source>
</reference>
<gene>
    <name evidence="2" type="ORF">PIB30_091913</name>
</gene>
<keyword evidence="3" id="KW-1185">Reference proteome</keyword>
<proteinExistence type="predicted"/>
<feature type="region of interest" description="Disordered" evidence="1">
    <location>
        <begin position="1"/>
        <end position="77"/>
    </location>
</feature>